<organism evidence="2 3">
    <name type="scientific">Stylosanthes scabra</name>
    <dbReference type="NCBI Taxonomy" id="79078"/>
    <lineage>
        <taxon>Eukaryota</taxon>
        <taxon>Viridiplantae</taxon>
        <taxon>Streptophyta</taxon>
        <taxon>Embryophyta</taxon>
        <taxon>Tracheophyta</taxon>
        <taxon>Spermatophyta</taxon>
        <taxon>Magnoliopsida</taxon>
        <taxon>eudicotyledons</taxon>
        <taxon>Gunneridae</taxon>
        <taxon>Pentapetalae</taxon>
        <taxon>rosids</taxon>
        <taxon>fabids</taxon>
        <taxon>Fabales</taxon>
        <taxon>Fabaceae</taxon>
        <taxon>Papilionoideae</taxon>
        <taxon>50 kb inversion clade</taxon>
        <taxon>dalbergioids sensu lato</taxon>
        <taxon>Dalbergieae</taxon>
        <taxon>Pterocarpus clade</taxon>
        <taxon>Stylosanthes</taxon>
    </lineage>
</organism>
<dbReference type="SUPFAM" id="SSF52058">
    <property type="entry name" value="L domain-like"/>
    <property type="match status" value="1"/>
</dbReference>
<dbReference type="PANTHER" id="PTHR36766">
    <property type="entry name" value="PLANT BROAD-SPECTRUM MILDEW RESISTANCE PROTEIN RPW8"/>
    <property type="match status" value="1"/>
</dbReference>
<accession>A0ABU6TKZ4</accession>
<evidence type="ECO:0000313" key="3">
    <source>
        <dbReference type="Proteomes" id="UP001341840"/>
    </source>
</evidence>
<comment type="caution">
    <text evidence="2">The sequence shown here is derived from an EMBL/GenBank/DDBJ whole genome shotgun (WGS) entry which is preliminary data.</text>
</comment>
<evidence type="ECO:0000256" key="1">
    <source>
        <dbReference type="ARBA" id="ARBA00022821"/>
    </source>
</evidence>
<proteinExistence type="predicted"/>
<name>A0ABU6TKZ4_9FABA</name>
<keyword evidence="1" id="KW-0611">Plant defense</keyword>
<dbReference type="EMBL" id="JASCZI010091029">
    <property type="protein sequence ID" value="MED6148533.1"/>
    <property type="molecule type" value="Genomic_DNA"/>
</dbReference>
<gene>
    <name evidence="2" type="ORF">PIB30_054047</name>
</gene>
<dbReference type="Proteomes" id="UP001341840">
    <property type="component" value="Unassembled WGS sequence"/>
</dbReference>
<evidence type="ECO:0000313" key="2">
    <source>
        <dbReference type="EMBL" id="MED6148533.1"/>
    </source>
</evidence>
<dbReference type="InterPro" id="IPR032675">
    <property type="entry name" value="LRR_dom_sf"/>
</dbReference>
<sequence>MRCLEEWYLPDSEAFPQLKWIQIRDCPMLKEDKVSEVLMKIVSSSSDVSKVSKLEINGDYERSPVEGSSREMVLDGDTLSVRGCESVMEYALNAMITPTIYVASKKYTSQEEQKYDLVELQIDHSCHSLTSLSLDAFPNLKTLEIYSCKNLESVSMSEPPHAALHILIIYSCRKLLSFTGEGLAAPNLTHLDLYCCSKMEALPSHMNTLLPNLLTLQIYKCRNICKVPEGGLPPNLKYLEINEPFWGGLLMLNWEALTHLTVYGSITKVRSFPYSLPHLPSLTFLKIWSLFFLETLECNQLLRLTSLQQLHIKGCSNLVYMEGEKLPSSLLLLKIKFCLLLGDYCKNKHQEIWPKIEHIPTIIVDGEQIV</sequence>
<keyword evidence="3" id="KW-1185">Reference proteome</keyword>
<reference evidence="2 3" key="1">
    <citation type="journal article" date="2023" name="Plants (Basel)">
        <title>Bridging the Gap: Combining Genomics and Transcriptomics Approaches to Understand Stylosanthes scabra, an Orphan Legume from the Brazilian Caatinga.</title>
        <authorList>
            <person name="Ferreira-Neto J.R.C."/>
            <person name="da Silva M.D."/>
            <person name="Binneck E."/>
            <person name="de Melo N.F."/>
            <person name="da Silva R.H."/>
            <person name="de Melo A.L.T.M."/>
            <person name="Pandolfi V."/>
            <person name="Bustamante F.O."/>
            <person name="Brasileiro-Vidal A.C."/>
            <person name="Benko-Iseppon A.M."/>
        </authorList>
    </citation>
    <scope>NUCLEOTIDE SEQUENCE [LARGE SCALE GENOMIC DNA]</scope>
    <source>
        <tissue evidence="2">Leaves</tissue>
    </source>
</reference>
<dbReference type="PANTHER" id="PTHR36766:SF40">
    <property type="entry name" value="DISEASE RESISTANCE PROTEIN RGA3"/>
    <property type="match status" value="1"/>
</dbReference>
<dbReference type="Gene3D" id="3.80.10.10">
    <property type="entry name" value="Ribonuclease Inhibitor"/>
    <property type="match status" value="1"/>
</dbReference>
<protein>
    <submittedName>
        <fullName evidence="2">Uncharacterized protein</fullName>
    </submittedName>
</protein>